<reference evidence="1 2" key="1">
    <citation type="journal article" date="2014" name="Int. J. Syst. Evol. Microbiol.">
        <title>Bradyrhizobium ottawaense sp. nov., a symbiotic nitrogen fixing bacterium from root nodules of soybeans in Canada.</title>
        <authorList>
            <person name="Yu X."/>
            <person name="Cloutier S."/>
            <person name="Tambong J.T."/>
            <person name="Bromfield E.S."/>
        </authorList>
    </citation>
    <scope>NUCLEOTIDE SEQUENCE [LARGE SCALE GENOMIC DNA]</scope>
    <source>
        <strain evidence="1 2">OO99</strain>
    </source>
</reference>
<evidence type="ECO:0000313" key="2">
    <source>
        <dbReference type="Proteomes" id="UP000215703"/>
    </source>
</evidence>
<proteinExistence type="predicted"/>
<dbReference type="EMBL" id="CP029425">
    <property type="protein sequence ID" value="AWL91547.1"/>
    <property type="molecule type" value="Genomic_DNA"/>
</dbReference>
<protein>
    <submittedName>
        <fullName evidence="1">Uncharacterized protein</fullName>
    </submittedName>
</protein>
<dbReference type="Proteomes" id="UP000215703">
    <property type="component" value="Chromosome"/>
</dbReference>
<name>A0A2U8P1L4_9BRAD</name>
<accession>A0A2U8P1L4</accession>
<sequence>MAGLRQDWLAPNMIDEDASHLSVTRCVRSLNSQSGLRHRLDDAANQRARGGLLRASKITIHQCSTFRRGRIASGRANRFPPSRLGLATIRTEAVMRSAPLACILAIARASASSRT</sequence>
<organism evidence="1 2">
    <name type="scientific">Bradyrhizobium ottawaense</name>
    <dbReference type="NCBI Taxonomy" id="931866"/>
    <lineage>
        <taxon>Bacteria</taxon>
        <taxon>Pseudomonadati</taxon>
        <taxon>Pseudomonadota</taxon>
        <taxon>Alphaproteobacteria</taxon>
        <taxon>Hyphomicrobiales</taxon>
        <taxon>Nitrobacteraceae</taxon>
        <taxon>Bradyrhizobium</taxon>
    </lineage>
</organism>
<reference evidence="1 2" key="2">
    <citation type="journal article" date="2017" name="Syst. Appl. Microbiol.">
        <title>Soybeans inoculated with root zone soils of Canadian native legumes harbour diverse and novel Bradyrhizobium spp. that possess agricultural potential.</title>
        <authorList>
            <person name="Bromfield E.S.P."/>
            <person name="Cloutier S."/>
            <person name="Tambong J.T."/>
            <person name="Tran Thi T.V."/>
        </authorList>
    </citation>
    <scope>NUCLEOTIDE SEQUENCE [LARGE SCALE GENOMIC DNA]</scope>
    <source>
        <strain evidence="1 2">OO99</strain>
    </source>
</reference>
<dbReference type="OrthoDB" id="8238009at2"/>
<evidence type="ECO:0000313" key="1">
    <source>
        <dbReference type="EMBL" id="AWL91547.1"/>
    </source>
</evidence>
<gene>
    <name evidence="1" type="ORF">CIT37_04225</name>
</gene>
<dbReference type="AlphaFoldDB" id="A0A2U8P1L4"/>